<dbReference type="AlphaFoldDB" id="M0C8L2"/>
<dbReference type="STRING" id="1230457.C476_13942"/>
<organism evidence="1 2">
    <name type="scientific">Natrinema limicola JCM 13563</name>
    <dbReference type="NCBI Taxonomy" id="1230457"/>
    <lineage>
        <taxon>Archaea</taxon>
        <taxon>Methanobacteriati</taxon>
        <taxon>Methanobacteriota</taxon>
        <taxon>Stenosarchaea group</taxon>
        <taxon>Halobacteria</taxon>
        <taxon>Halobacteriales</taxon>
        <taxon>Natrialbaceae</taxon>
        <taxon>Natrinema</taxon>
    </lineage>
</organism>
<dbReference type="eggNOG" id="arCOG00682">
    <property type="taxonomic scope" value="Archaea"/>
</dbReference>
<comment type="caution">
    <text evidence="1">The sequence shown here is derived from an EMBL/GenBank/DDBJ whole genome shotgun (WGS) entry which is preliminary data.</text>
</comment>
<evidence type="ECO:0000313" key="2">
    <source>
        <dbReference type="Proteomes" id="UP000011615"/>
    </source>
</evidence>
<protein>
    <submittedName>
        <fullName evidence="1">IS1341-type transposase (ISH12)</fullName>
    </submittedName>
</protein>
<dbReference type="Proteomes" id="UP000011615">
    <property type="component" value="Unassembled WGS sequence"/>
</dbReference>
<name>M0C8L2_9EURY</name>
<keyword evidence="2" id="KW-1185">Reference proteome</keyword>
<evidence type="ECO:0000313" key="1">
    <source>
        <dbReference type="EMBL" id="ELZ18697.1"/>
    </source>
</evidence>
<feature type="non-terminal residue" evidence="1">
    <location>
        <position position="66"/>
    </location>
</feature>
<reference evidence="1 2" key="1">
    <citation type="journal article" date="2014" name="PLoS Genet.">
        <title>Phylogenetically driven sequencing of extremely halophilic archaea reveals strategies for static and dynamic osmo-response.</title>
        <authorList>
            <person name="Becker E.A."/>
            <person name="Seitzer P.M."/>
            <person name="Tritt A."/>
            <person name="Larsen D."/>
            <person name="Krusor M."/>
            <person name="Yao A.I."/>
            <person name="Wu D."/>
            <person name="Madern D."/>
            <person name="Eisen J.A."/>
            <person name="Darling A.E."/>
            <person name="Facciotti M.T."/>
        </authorList>
    </citation>
    <scope>NUCLEOTIDE SEQUENCE [LARGE SCALE GENOMIC DNA]</scope>
    <source>
        <strain evidence="1 2">JCM 13563</strain>
    </source>
</reference>
<sequence length="66" mass="7180">MTATTTKTLEATLAPPTAHKERKLCDLLDTYREGLREAFDAGCDTMSATSDVVTPYDLPYQAKAAL</sequence>
<accession>M0C8L2</accession>
<proteinExistence type="predicted"/>
<dbReference type="EMBL" id="AOIT01000053">
    <property type="protein sequence ID" value="ELZ18697.1"/>
    <property type="molecule type" value="Genomic_DNA"/>
</dbReference>
<gene>
    <name evidence="1" type="ORF">C476_13942</name>
</gene>